<evidence type="ECO:0000313" key="3">
    <source>
        <dbReference type="Proteomes" id="UP001632339"/>
    </source>
</evidence>
<name>A0ABW9JXC5_9GAMM</name>
<sequence>MELKEKYIQFCCDFYNEHAPEDKVWFGRMFEQCQEDYEQQNRCMYRWQFPLMILKDRQTEIDQLNAELALCREENKGLVGKVSEQKKRVGFAFTEFEMFAGYLCEHQPQGGDFITETLLMHGRVLKALRGEHEDTN</sequence>
<feature type="coiled-coil region" evidence="1">
    <location>
        <begin position="54"/>
        <end position="81"/>
    </location>
</feature>
<organism evidence="2 3">
    <name type="scientific">Acinetobacter albensis</name>
    <dbReference type="NCBI Taxonomy" id="1673609"/>
    <lineage>
        <taxon>Bacteria</taxon>
        <taxon>Pseudomonadati</taxon>
        <taxon>Pseudomonadota</taxon>
        <taxon>Gammaproteobacteria</taxon>
        <taxon>Moraxellales</taxon>
        <taxon>Moraxellaceae</taxon>
        <taxon>Acinetobacter</taxon>
    </lineage>
</organism>
<proteinExistence type="predicted"/>
<reference evidence="2 3" key="1">
    <citation type="submission" date="2024-12" db="EMBL/GenBank/DDBJ databases">
        <title>C001-4G Acinetobacter sp. assembled genome.</title>
        <authorList>
            <person name="D'Arcy K."/>
            <person name="Kingdon A.D.H."/>
            <person name="Breen A."/>
            <person name="Mckeown C."/>
            <person name="Allman E."/>
            <person name="Sharma P."/>
            <person name="Mcleman A."/>
            <person name="Roberts A.P."/>
        </authorList>
    </citation>
    <scope>NUCLEOTIDE SEQUENCE [LARGE SCALE GENOMIC DNA]</scope>
    <source>
        <strain evidence="2 3">C1-4G</strain>
    </source>
</reference>
<evidence type="ECO:0000313" key="2">
    <source>
        <dbReference type="EMBL" id="MFN0297718.1"/>
    </source>
</evidence>
<accession>A0ABW9JXC5</accession>
<dbReference type="RefSeq" id="WP_409140281.1">
    <property type="nucleotide sequence ID" value="NZ_JBJXCW010000008.1"/>
</dbReference>
<dbReference type="EMBL" id="JBJXCW010000008">
    <property type="protein sequence ID" value="MFN0297718.1"/>
    <property type="molecule type" value="Genomic_DNA"/>
</dbReference>
<dbReference type="Proteomes" id="UP001632339">
    <property type="component" value="Unassembled WGS sequence"/>
</dbReference>
<evidence type="ECO:0000256" key="1">
    <source>
        <dbReference type="SAM" id="Coils"/>
    </source>
</evidence>
<comment type="caution">
    <text evidence="2">The sequence shown here is derived from an EMBL/GenBank/DDBJ whole genome shotgun (WGS) entry which is preliminary data.</text>
</comment>
<keyword evidence="3" id="KW-1185">Reference proteome</keyword>
<keyword evidence="1" id="KW-0175">Coiled coil</keyword>
<gene>
    <name evidence="2" type="ORF">ACKVE0_09320</name>
</gene>
<protein>
    <submittedName>
        <fullName evidence="2">Uncharacterized protein</fullName>
    </submittedName>
</protein>